<gene>
    <name evidence="1" type="ORF">HINF_LOCUS13558</name>
    <name evidence="2" type="ORF">HINF_LOCUS77324</name>
</gene>
<protein>
    <submittedName>
        <fullName evidence="2">Hypothetical_protein</fullName>
    </submittedName>
</protein>
<dbReference type="EMBL" id="CAXDID020000754">
    <property type="protein sequence ID" value="CAL6113048.1"/>
    <property type="molecule type" value="Genomic_DNA"/>
</dbReference>
<sequence>MTQMSEDIQALRPIDLMSKDYQRLLDSKYYFFLSKIKMSIEQIKTIIPTMKIASQPQPVTDILSQSADQLADKLIQQAPSQLQQPLNDVKAATVNGIKYIRDQRTSNQKPQRQITTSNNAYRRQSTWQKIKGGLGKFWQFARKPVQSLIGMIPGAGGIINQGIDYLSGGNNNMKSLK</sequence>
<reference evidence="1" key="1">
    <citation type="submission" date="2023-06" db="EMBL/GenBank/DDBJ databases">
        <authorList>
            <person name="Kurt Z."/>
        </authorList>
    </citation>
    <scope>NUCLEOTIDE SEQUENCE</scope>
</reference>
<dbReference type="Proteomes" id="UP001642409">
    <property type="component" value="Unassembled WGS sequence"/>
</dbReference>
<dbReference type="AlphaFoldDB" id="A0AA86NTY5"/>
<evidence type="ECO:0000313" key="3">
    <source>
        <dbReference type="Proteomes" id="UP001642409"/>
    </source>
</evidence>
<proteinExistence type="predicted"/>
<evidence type="ECO:0000313" key="2">
    <source>
        <dbReference type="EMBL" id="CAL6113048.1"/>
    </source>
</evidence>
<comment type="caution">
    <text evidence="1">The sequence shown here is derived from an EMBL/GenBank/DDBJ whole genome shotgun (WGS) entry which is preliminary data.</text>
</comment>
<keyword evidence="3" id="KW-1185">Reference proteome</keyword>
<reference evidence="2 3" key="2">
    <citation type="submission" date="2024-07" db="EMBL/GenBank/DDBJ databases">
        <authorList>
            <person name="Akdeniz Z."/>
        </authorList>
    </citation>
    <scope>NUCLEOTIDE SEQUENCE [LARGE SCALE GENOMIC DNA]</scope>
</reference>
<dbReference type="EMBL" id="CATOUU010000352">
    <property type="protein sequence ID" value="CAI9925913.1"/>
    <property type="molecule type" value="Genomic_DNA"/>
</dbReference>
<name>A0AA86NTY5_9EUKA</name>
<accession>A0AA86NTY5</accession>
<organism evidence="1">
    <name type="scientific">Hexamita inflata</name>
    <dbReference type="NCBI Taxonomy" id="28002"/>
    <lineage>
        <taxon>Eukaryota</taxon>
        <taxon>Metamonada</taxon>
        <taxon>Diplomonadida</taxon>
        <taxon>Hexamitidae</taxon>
        <taxon>Hexamitinae</taxon>
        <taxon>Hexamita</taxon>
    </lineage>
</organism>
<evidence type="ECO:0000313" key="1">
    <source>
        <dbReference type="EMBL" id="CAI9925913.1"/>
    </source>
</evidence>